<feature type="transmembrane region" description="Helical" evidence="7">
    <location>
        <begin position="635"/>
        <end position="657"/>
    </location>
</feature>
<feature type="compositionally biased region" description="Pro residues" evidence="8">
    <location>
        <begin position="40"/>
        <end position="69"/>
    </location>
</feature>
<comment type="function">
    <text evidence="7">Probably involved in transport through the plasma membrane.</text>
</comment>
<evidence type="ECO:0000256" key="4">
    <source>
        <dbReference type="ARBA" id="ARBA00022989"/>
    </source>
</evidence>
<dbReference type="Pfam" id="PF04515">
    <property type="entry name" value="Choline_transpo"/>
    <property type="match status" value="1"/>
</dbReference>
<dbReference type="EMBL" id="QEAQ01000184">
    <property type="protein sequence ID" value="TPX53860.1"/>
    <property type="molecule type" value="Genomic_DNA"/>
</dbReference>
<feature type="transmembrane region" description="Helical" evidence="7">
    <location>
        <begin position="526"/>
        <end position="548"/>
    </location>
</feature>
<feature type="transmembrane region" description="Helical" evidence="7">
    <location>
        <begin position="153"/>
        <end position="174"/>
    </location>
</feature>
<keyword evidence="5 7" id="KW-0472">Membrane</keyword>
<dbReference type="STRING" id="109895.A0A507DSL4"/>
<evidence type="ECO:0000256" key="8">
    <source>
        <dbReference type="SAM" id="MobiDB-lite"/>
    </source>
</evidence>
<keyword evidence="4 7" id="KW-1133">Transmembrane helix</keyword>
<feature type="transmembrane region" description="Helical" evidence="7">
    <location>
        <begin position="358"/>
        <end position="380"/>
    </location>
</feature>
<keyword evidence="3 7" id="KW-0812">Transmembrane</keyword>
<feature type="transmembrane region" description="Helical" evidence="7">
    <location>
        <begin position="704"/>
        <end position="737"/>
    </location>
</feature>
<evidence type="ECO:0000256" key="6">
    <source>
        <dbReference type="ARBA" id="ARBA00023180"/>
    </source>
</evidence>
<dbReference type="Proteomes" id="UP000318582">
    <property type="component" value="Unassembled WGS sequence"/>
</dbReference>
<dbReference type="PANTHER" id="PTHR12385:SF14">
    <property type="entry name" value="CHOLINE TRANSPORTER-LIKE 2"/>
    <property type="match status" value="1"/>
</dbReference>
<name>A0A507DSL4_9FUNG</name>
<dbReference type="GO" id="GO:0022857">
    <property type="term" value="F:transmembrane transporter activity"/>
    <property type="evidence" value="ECO:0007669"/>
    <property type="project" value="UniProtKB-UniRule"/>
</dbReference>
<dbReference type="PANTHER" id="PTHR12385">
    <property type="entry name" value="CHOLINE TRANSPORTER-LIKE (SLC FAMILY 44)"/>
    <property type="match status" value="1"/>
</dbReference>
<feature type="transmembrane region" description="Helical" evidence="7">
    <location>
        <begin position="331"/>
        <end position="351"/>
    </location>
</feature>
<evidence type="ECO:0000256" key="7">
    <source>
        <dbReference type="RuleBase" id="RU368066"/>
    </source>
</evidence>
<evidence type="ECO:0000256" key="3">
    <source>
        <dbReference type="ARBA" id="ARBA00022692"/>
    </source>
</evidence>
<feature type="transmembrane region" description="Helical" evidence="7">
    <location>
        <begin position="453"/>
        <end position="481"/>
    </location>
</feature>
<dbReference type="InterPro" id="IPR007603">
    <property type="entry name" value="Choline_transptr-like"/>
</dbReference>
<feature type="transmembrane region" description="Helical" evidence="7">
    <location>
        <begin position="409"/>
        <end position="432"/>
    </location>
</feature>
<reference evidence="9 10" key="1">
    <citation type="journal article" date="2019" name="Sci. Rep.">
        <title>Comparative genomics of chytrid fungi reveal insights into the obligate biotrophic and pathogenic lifestyle of Synchytrium endobioticum.</title>
        <authorList>
            <person name="van de Vossenberg B.T.L.H."/>
            <person name="Warris S."/>
            <person name="Nguyen H.D.T."/>
            <person name="van Gent-Pelzer M.P.E."/>
            <person name="Joly D.L."/>
            <person name="van de Geest H.C."/>
            <person name="Bonants P.J.M."/>
            <person name="Smith D.S."/>
            <person name="Levesque C.A."/>
            <person name="van der Lee T.A.J."/>
        </authorList>
    </citation>
    <scope>NUCLEOTIDE SEQUENCE [LARGE SCALE GENOMIC DNA]</scope>
    <source>
        <strain evidence="9 10">CBS 809.83</strain>
    </source>
</reference>
<keyword evidence="10" id="KW-1185">Reference proteome</keyword>
<protein>
    <recommendedName>
        <fullName evidence="7">Protein PNS1</fullName>
    </recommendedName>
</protein>
<feature type="compositionally biased region" description="Basic and acidic residues" evidence="8">
    <location>
        <begin position="103"/>
        <end position="112"/>
    </location>
</feature>
<proteinExistence type="inferred from homology"/>
<comment type="subcellular location">
    <subcellularLocation>
        <location evidence="7">Cell membrane</location>
        <topology evidence="7">Multi-pass membrane protein</topology>
    </subcellularLocation>
    <subcellularLocation>
        <location evidence="1">Membrane</location>
        <topology evidence="1">Multi-pass membrane protein</topology>
    </subcellularLocation>
</comment>
<sequence length="771" mass="86120">MPSNRGAVYPSAYDDDGYGSPNSYGSRPPPQQRQSQQYHPPQPQQPQYAPPRHQPPPQQYSQYAPPPQQQPYYQDDGYRRSQQPPHRPPPAPRSYNDDDDENDRQSSLDNGHHSNNRGAQQKDQQRGGGGKKQYDTEPAPSAENTKNRKCHDVFFLILFIIMFAAMCAVGYYSVRYGNVDRLIYGRDSEGNLCGSVIGPDSARDLQNQTNLLYFIGDSNNYRRCVDSCPDTTATDSGIVCKYDITLAAARLDRIAQVEANDCTYTIKSKPVLNRCVPIQLLSDIKAAANASFYNETYTLAGGSYKWGQTLSIELNARDAASIIYQDLATNWWVILVCVGAAFVLAYGYLLLLQFFAGAIVWFTIFIVLIVAWVLAAYFIYNYVRIKVLHQGLLSVGFDQVDAVLYNEKLLLVLGCVIGGIALILSILVLCLIRRIRLATRIIKEASMALRAMPWIALFPFFKYTVVLIWMAIFVAVMALLATSGTTIAAQVEDDINDGLERTGRSYSSTYTLHYLQIYFTFGFLWVYNWLVAIGQTTVAGAIATWYWARDKKRLPSVPVLRSLGRTCRYHLGSLALGSLLIAIVQLIRLIIVELQRRVKGTGNKAAAYILCCLQCCFKCVEALLKMLTKNAYVEIAVYGYSFCTAARMAMQLIAANVVRLVVVHKVSNFLIFVGKLAVVFITTLGGLGLLVYLEGDDEVFANYAVPLIFIIIFSYITASAFLSTFGMAITTIFLSFCEDSQRNDGSRERPYYMSKNLQGFVDAHAHAKPAV</sequence>
<evidence type="ECO:0000256" key="5">
    <source>
        <dbReference type="ARBA" id="ARBA00023136"/>
    </source>
</evidence>
<comment type="caution">
    <text evidence="9">The sequence shown here is derived from an EMBL/GenBank/DDBJ whole genome shotgun (WGS) entry which is preliminary data.</text>
</comment>
<evidence type="ECO:0000313" key="10">
    <source>
        <dbReference type="Proteomes" id="UP000318582"/>
    </source>
</evidence>
<evidence type="ECO:0000313" key="9">
    <source>
        <dbReference type="EMBL" id="TPX53860.1"/>
    </source>
</evidence>
<gene>
    <name evidence="9" type="ORF">PhCBS80983_g06128</name>
</gene>
<keyword evidence="6" id="KW-0325">Glycoprotein</keyword>
<feature type="compositionally biased region" description="Low complexity" evidence="8">
    <location>
        <begin position="70"/>
        <end position="84"/>
    </location>
</feature>
<evidence type="ECO:0000256" key="2">
    <source>
        <dbReference type="ARBA" id="ARBA00007168"/>
    </source>
</evidence>
<feature type="transmembrane region" description="Helical" evidence="7">
    <location>
        <begin position="569"/>
        <end position="591"/>
    </location>
</feature>
<organism evidence="9 10">
    <name type="scientific">Powellomyces hirtus</name>
    <dbReference type="NCBI Taxonomy" id="109895"/>
    <lineage>
        <taxon>Eukaryota</taxon>
        <taxon>Fungi</taxon>
        <taxon>Fungi incertae sedis</taxon>
        <taxon>Chytridiomycota</taxon>
        <taxon>Chytridiomycota incertae sedis</taxon>
        <taxon>Chytridiomycetes</taxon>
        <taxon>Spizellomycetales</taxon>
        <taxon>Powellomycetaceae</taxon>
        <taxon>Powellomyces</taxon>
    </lineage>
</organism>
<feature type="transmembrane region" description="Helical" evidence="7">
    <location>
        <begin position="669"/>
        <end position="692"/>
    </location>
</feature>
<comment type="similarity">
    <text evidence="2 7">Belongs to the CTL (choline transporter-like) family.</text>
</comment>
<dbReference type="GO" id="GO:0005886">
    <property type="term" value="C:plasma membrane"/>
    <property type="evidence" value="ECO:0007669"/>
    <property type="project" value="UniProtKB-SubCell"/>
</dbReference>
<accession>A0A507DSL4</accession>
<feature type="region of interest" description="Disordered" evidence="8">
    <location>
        <begin position="1"/>
        <end position="145"/>
    </location>
</feature>
<evidence type="ECO:0000256" key="1">
    <source>
        <dbReference type="ARBA" id="ARBA00004141"/>
    </source>
</evidence>
<dbReference type="AlphaFoldDB" id="A0A507DSL4"/>